<evidence type="ECO:0000256" key="1">
    <source>
        <dbReference type="ARBA" id="ARBA00007547"/>
    </source>
</evidence>
<dbReference type="Pfam" id="PF07647">
    <property type="entry name" value="SAM_2"/>
    <property type="match status" value="1"/>
</dbReference>
<feature type="coiled-coil region" evidence="4">
    <location>
        <begin position="7"/>
        <end position="104"/>
    </location>
</feature>
<dbReference type="InterPro" id="IPR037618">
    <property type="entry name" value="LIPB1/2_SAM_2nd"/>
</dbReference>
<dbReference type="PANTHER" id="PTHR12587:SF14">
    <property type="entry name" value="AT31531P"/>
    <property type="match status" value="1"/>
</dbReference>
<comment type="similarity">
    <text evidence="1">Belongs to the liprin family. Liprin-beta subfamily.</text>
</comment>
<dbReference type="PANTHER" id="PTHR12587">
    <property type="entry name" value="LAR INTERACTING PROTEIN LIP -RELATED PROTEIN"/>
    <property type="match status" value="1"/>
</dbReference>
<proteinExistence type="evidence at protein level"/>
<dbReference type="InterPro" id="IPR037617">
    <property type="entry name" value="LIPB1/2_SAM_1"/>
</dbReference>
<dbReference type="InterPro" id="IPR001660">
    <property type="entry name" value="SAM"/>
</dbReference>
<feature type="region of interest" description="Disordered" evidence="5">
    <location>
        <begin position="498"/>
        <end position="537"/>
    </location>
</feature>
<evidence type="ECO:0000256" key="5">
    <source>
        <dbReference type="SAM" id="MobiDB-lite"/>
    </source>
</evidence>
<evidence type="ECO:0007829" key="10">
    <source>
        <dbReference type="PeptideAtlas" id="B7Q8S3"/>
    </source>
</evidence>
<dbReference type="InterPro" id="IPR058914">
    <property type="entry name" value="LIPB1/2_CC"/>
</dbReference>
<dbReference type="Pfam" id="PF26022">
    <property type="entry name" value="CC_Liprin_beta"/>
    <property type="match status" value="1"/>
</dbReference>
<evidence type="ECO:0000259" key="6">
    <source>
        <dbReference type="PROSITE" id="PS50105"/>
    </source>
</evidence>
<organism>
    <name type="scientific">Ixodes scapularis</name>
    <name type="common">Black-legged tick</name>
    <name type="synonym">Deer tick</name>
    <dbReference type="NCBI Taxonomy" id="6945"/>
    <lineage>
        <taxon>Eukaryota</taxon>
        <taxon>Metazoa</taxon>
        <taxon>Ecdysozoa</taxon>
        <taxon>Arthropoda</taxon>
        <taxon>Chelicerata</taxon>
        <taxon>Arachnida</taxon>
        <taxon>Acari</taxon>
        <taxon>Parasitiformes</taxon>
        <taxon>Ixodida</taxon>
        <taxon>Ixodoidea</taxon>
        <taxon>Ixodidae</taxon>
        <taxon>Ixodinae</taxon>
        <taxon>Ixodes</taxon>
    </lineage>
</organism>
<evidence type="ECO:0000256" key="4">
    <source>
        <dbReference type="SAM" id="Coils"/>
    </source>
</evidence>
<dbReference type="VEuPathDB" id="VectorBase:ISCW021813"/>
<accession>B7Q8S3</accession>
<dbReference type="EMBL" id="ABJB010971443">
    <property type="status" value="NOT_ANNOTATED_CDS"/>
    <property type="molecule type" value="Genomic_DNA"/>
</dbReference>
<dbReference type="PROSITE" id="PS50105">
    <property type="entry name" value="SAM_DOMAIN"/>
    <property type="match status" value="3"/>
</dbReference>
<evidence type="ECO:0000313" key="9">
    <source>
        <dbReference type="Proteomes" id="UP000001555"/>
    </source>
</evidence>
<dbReference type="FunFam" id="1.10.150.50:FF:000005">
    <property type="entry name" value="Liprin-beta-1 isoform 1"/>
    <property type="match status" value="1"/>
</dbReference>
<dbReference type="EnsemblMetazoa" id="ISCW021813-RA">
    <property type="protein sequence ID" value="ISCW021813-PA"/>
    <property type="gene ID" value="ISCW021813"/>
</dbReference>
<feature type="domain" description="SAM" evidence="6">
    <location>
        <begin position="346"/>
        <end position="401"/>
    </location>
</feature>
<feature type="non-terminal residue" evidence="7">
    <location>
        <position position="1"/>
    </location>
</feature>
<keyword evidence="9" id="KW-1185">Reference proteome</keyword>
<dbReference type="HOGENOM" id="CLU_011689_4_0_1"/>
<dbReference type="EMBL" id="ABJB010069720">
    <property type="status" value="NOT_ANNOTATED_CDS"/>
    <property type="molecule type" value="Genomic_DNA"/>
</dbReference>
<name>B7Q8S3_IXOSC</name>
<dbReference type="InterPro" id="IPR029515">
    <property type="entry name" value="Liprin"/>
</dbReference>
<protein>
    <submittedName>
        <fullName evidence="7 8">Kazrin-A, putative</fullName>
    </submittedName>
</protein>
<dbReference type="SMART" id="SM00454">
    <property type="entry name" value="SAM"/>
    <property type="match status" value="3"/>
</dbReference>
<keyword evidence="2" id="KW-0677">Repeat</keyword>
<dbReference type="Gene3D" id="1.10.150.50">
    <property type="entry name" value="Transcription Factor, Ets-1"/>
    <property type="match status" value="3"/>
</dbReference>
<dbReference type="SUPFAM" id="SSF47769">
    <property type="entry name" value="SAM/Pointed domain"/>
    <property type="match status" value="3"/>
</dbReference>
<reference evidence="8" key="2">
    <citation type="submission" date="2020-05" db="UniProtKB">
        <authorList>
            <consortium name="EnsemblMetazoa"/>
        </authorList>
    </citation>
    <scope>IDENTIFICATION</scope>
    <source>
        <strain evidence="8">wikel</strain>
    </source>
</reference>
<dbReference type="FunCoup" id="B7Q8S3">
    <property type="interactions" value="122"/>
</dbReference>
<dbReference type="VEuPathDB" id="VectorBase:ISCP_032969"/>
<evidence type="ECO:0000313" key="7">
    <source>
        <dbReference type="EMBL" id="EEC15245.1"/>
    </source>
</evidence>
<dbReference type="AlphaFoldDB" id="B7Q8S3"/>
<sequence length="537" mass="60326">GDLQDKVSHLESEKENLALQVSVLTDQLELQKDKLLELEAALAEKKQLLERTEHLLKQEVLLKKKIEADRLDILADIPALKLKVATTEREKSELESKVKKLEVRCCPLVECAPSNGENSPRVSLILRTFCRTIPASLFTRIKSNARSVTVLGTGGTPRREASDVPPQCVGHPAFEPLCSEGEHALAKPTPSQQRRRHAHGTVAYELFGLCLRMGMLKRSNSHTMDVSDSFHRGGLRATAGPRLGWAPPSQNSSHFTEKPVSQWKADTISSWMESMGLAVYNDTSRSYLCDGTKLLKVTASELEKDLGMKNPLHRKKMLLAVESLKPDASELVRAASLLDWQWTLRWLDDVGLPQYKDAFSDALVDGRVLNVLTVDDLVHMKITNQFHHISMKRGIQVLRLNQFEPSCLKRRSLPDEQYSPLDVSLWTNHRVMEWLRTVDLSEYAPNLRGSGVHGALLIYEDAVTCDVFAAILSIPGSKTLLRRHLSLQMKQLLGPRIMQRKRSRESDPGHVPLSPSAKVKTAKKSQFSLRWRKSKSG</sequence>
<feature type="non-terminal residue" evidence="7">
    <location>
        <position position="537"/>
    </location>
</feature>
<dbReference type="STRING" id="6945.B7Q8S3"/>
<evidence type="ECO:0000256" key="2">
    <source>
        <dbReference type="ARBA" id="ARBA00022737"/>
    </source>
</evidence>
<dbReference type="CDD" id="cd09563">
    <property type="entry name" value="SAM_liprin-beta1_2_repeat1"/>
    <property type="match status" value="1"/>
</dbReference>
<dbReference type="VEuPathDB" id="VectorBase:ISCI017497"/>
<feature type="domain" description="SAM" evidence="6">
    <location>
        <begin position="426"/>
        <end position="457"/>
    </location>
</feature>
<dbReference type="EMBL" id="ABJB010877572">
    <property type="status" value="NOT_ANNOTATED_CDS"/>
    <property type="molecule type" value="Genomic_DNA"/>
</dbReference>
<dbReference type="CDD" id="cd09566">
    <property type="entry name" value="SAM_liprin-beta1_2_repeat2"/>
    <property type="match status" value="1"/>
</dbReference>
<dbReference type="EMBL" id="ABJB010784206">
    <property type="status" value="NOT_ANNOTATED_CDS"/>
    <property type="molecule type" value="Genomic_DNA"/>
</dbReference>
<dbReference type="InterPro" id="IPR013761">
    <property type="entry name" value="SAM/pointed_sf"/>
</dbReference>
<dbReference type="InterPro" id="IPR037619">
    <property type="entry name" value="LIPB1/2_SAM_3rd"/>
</dbReference>
<dbReference type="OrthoDB" id="6516566at2759"/>
<dbReference type="Pfam" id="PF00536">
    <property type="entry name" value="SAM_1"/>
    <property type="match status" value="2"/>
</dbReference>
<evidence type="ECO:0000313" key="8">
    <source>
        <dbReference type="EnsemblMetazoa" id="ISCW021813-PA"/>
    </source>
</evidence>
<keyword evidence="3 4" id="KW-0175">Coiled coil</keyword>
<gene>
    <name evidence="7" type="ORF">IscW_ISCW021813</name>
</gene>
<dbReference type="CDD" id="cd09569">
    <property type="entry name" value="SAM_liprin-beta1_2_repeat3"/>
    <property type="match status" value="1"/>
</dbReference>
<evidence type="ECO:0000256" key="3">
    <source>
        <dbReference type="ARBA" id="ARBA00023054"/>
    </source>
</evidence>
<dbReference type="PaxDb" id="6945-B7Q8S3"/>
<dbReference type="EMBL" id="DS885859">
    <property type="protein sequence ID" value="EEC15245.1"/>
    <property type="molecule type" value="Genomic_DNA"/>
</dbReference>
<feature type="domain" description="SAM" evidence="6">
    <location>
        <begin position="263"/>
        <end position="327"/>
    </location>
</feature>
<keyword evidence="10" id="KW-1267">Proteomics identification</keyword>
<reference evidence="7 9" key="1">
    <citation type="submission" date="2008-03" db="EMBL/GenBank/DDBJ databases">
        <title>Annotation of Ixodes scapularis.</title>
        <authorList>
            <consortium name="Ixodes scapularis Genome Project Consortium"/>
            <person name="Caler E."/>
            <person name="Hannick L.I."/>
            <person name="Bidwell S."/>
            <person name="Joardar V."/>
            <person name="Thiagarajan M."/>
            <person name="Amedeo P."/>
            <person name="Galinsky K.J."/>
            <person name="Schobel S."/>
            <person name="Inman J."/>
            <person name="Hostetler J."/>
            <person name="Miller J."/>
            <person name="Hammond M."/>
            <person name="Megy K."/>
            <person name="Lawson D."/>
            <person name="Kodira C."/>
            <person name="Sutton G."/>
            <person name="Meyer J."/>
            <person name="Hill C.A."/>
            <person name="Birren B."/>
            <person name="Nene V."/>
            <person name="Collins F."/>
            <person name="Alarcon-Chaidez F."/>
            <person name="Wikel S."/>
            <person name="Strausberg R."/>
        </authorList>
    </citation>
    <scope>NUCLEOTIDE SEQUENCE [LARGE SCALE GENOMIC DNA]</scope>
    <source>
        <strain evidence="9">Wikel</strain>
        <strain evidence="7">Wikel colony</strain>
    </source>
</reference>
<dbReference type="Proteomes" id="UP000001555">
    <property type="component" value="Unassembled WGS sequence"/>
</dbReference>